<protein>
    <submittedName>
        <fullName evidence="2">Uncharacterized protein</fullName>
    </submittedName>
</protein>
<dbReference type="Proteomes" id="UP001420932">
    <property type="component" value="Unassembled WGS sequence"/>
</dbReference>
<feature type="signal peptide" evidence="1">
    <location>
        <begin position="1"/>
        <end position="21"/>
    </location>
</feature>
<evidence type="ECO:0000313" key="2">
    <source>
        <dbReference type="EMBL" id="KAK9093527.1"/>
    </source>
</evidence>
<gene>
    <name evidence="2" type="ORF">Syun_028438</name>
</gene>
<dbReference type="EMBL" id="JBBNAF010000012">
    <property type="protein sequence ID" value="KAK9093527.1"/>
    <property type="molecule type" value="Genomic_DNA"/>
</dbReference>
<dbReference type="AlphaFoldDB" id="A0AAP0EML9"/>
<reference evidence="2 3" key="1">
    <citation type="submission" date="2024-01" db="EMBL/GenBank/DDBJ databases">
        <title>Genome assemblies of Stephania.</title>
        <authorList>
            <person name="Yang L."/>
        </authorList>
    </citation>
    <scope>NUCLEOTIDE SEQUENCE [LARGE SCALE GENOMIC DNA]</scope>
    <source>
        <strain evidence="2">YNDBR</strain>
        <tissue evidence="2">Leaf</tissue>
    </source>
</reference>
<sequence length="101" mass="11042">MWGRKMSPNSATFSIIFIALCKEGMVNKAHYLHENVESKTNSESALQTKLPSRRMSSSRPDICQLIDWIGTTKVVALGLVASAEAKALADHVPLSPQTMVV</sequence>
<feature type="chain" id="PRO_5042963789" evidence="1">
    <location>
        <begin position="22"/>
        <end position="101"/>
    </location>
</feature>
<name>A0AAP0EML9_9MAGN</name>
<evidence type="ECO:0000256" key="1">
    <source>
        <dbReference type="SAM" id="SignalP"/>
    </source>
</evidence>
<keyword evidence="1" id="KW-0732">Signal</keyword>
<proteinExistence type="predicted"/>
<accession>A0AAP0EML9</accession>
<evidence type="ECO:0000313" key="3">
    <source>
        <dbReference type="Proteomes" id="UP001420932"/>
    </source>
</evidence>
<keyword evidence="3" id="KW-1185">Reference proteome</keyword>
<comment type="caution">
    <text evidence="2">The sequence shown here is derived from an EMBL/GenBank/DDBJ whole genome shotgun (WGS) entry which is preliminary data.</text>
</comment>
<organism evidence="2 3">
    <name type="scientific">Stephania yunnanensis</name>
    <dbReference type="NCBI Taxonomy" id="152371"/>
    <lineage>
        <taxon>Eukaryota</taxon>
        <taxon>Viridiplantae</taxon>
        <taxon>Streptophyta</taxon>
        <taxon>Embryophyta</taxon>
        <taxon>Tracheophyta</taxon>
        <taxon>Spermatophyta</taxon>
        <taxon>Magnoliopsida</taxon>
        <taxon>Ranunculales</taxon>
        <taxon>Menispermaceae</taxon>
        <taxon>Menispermoideae</taxon>
        <taxon>Cissampelideae</taxon>
        <taxon>Stephania</taxon>
    </lineage>
</organism>